<proteinExistence type="predicted"/>
<protein>
    <submittedName>
        <fullName evidence="2">Uncharacterized protein</fullName>
    </submittedName>
</protein>
<gene>
    <name evidence="2" type="ORF">DEO72_LG1g2269</name>
</gene>
<feature type="transmembrane region" description="Helical" evidence="1">
    <location>
        <begin position="271"/>
        <end position="288"/>
    </location>
</feature>
<keyword evidence="1" id="KW-0812">Transmembrane</keyword>
<evidence type="ECO:0000313" key="3">
    <source>
        <dbReference type="Proteomes" id="UP000501690"/>
    </source>
</evidence>
<reference evidence="2 3" key="1">
    <citation type="submission" date="2019-04" db="EMBL/GenBank/DDBJ databases">
        <title>An improved genome assembly and genetic linkage map for asparagus bean, Vigna unguiculata ssp. sesquipedialis.</title>
        <authorList>
            <person name="Xia Q."/>
            <person name="Zhang R."/>
            <person name="Dong Y."/>
        </authorList>
    </citation>
    <scope>NUCLEOTIDE SEQUENCE [LARGE SCALE GENOMIC DNA]</scope>
    <source>
        <tissue evidence="2">Leaf</tissue>
    </source>
</reference>
<organism evidence="2 3">
    <name type="scientific">Vigna unguiculata</name>
    <name type="common">Cowpea</name>
    <dbReference type="NCBI Taxonomy" id="3917"/>
    <lineage>
        <taxon>Eukaryota</taxon>
        <taxon>Viridiplantae</taxon>
        <taxon>Streptophyta</taxon>
        <taxon>Embryophyta</taxon>
        <taxon>Tracheophyta</taxon>
        <taxon>Spermatophyta</taxon>
        <taxon>Magnoliopsida</taxon>
        <taxon>eudicotyledons</taxon>
        <taxon>Gunneridae</taxon>
        <taxon>Pentapetalae</taxon>
        <taxon>rosids</taxon>
        <taxon>fabids</taxon>
        <taxon>Fabales</taxon>
        <taxon>Fabaceae</taxon>
        <taxon>Papilionoideae</taxon>
        <taxon>50 kb inversion clade</taxon>
        <taxon>NPAAA clade</taxon>
        <taxon>indigoferoid/millettioid clade</taxon>
        <taxon>Phaseoleae</taxon>
        <taxon>Vigna</taxon>
    </lineage>
</organism>
<dbReference type="Proteomes" id="UP000501690">
    <property type="component" value="Linkage Group LG1"/>
</dbReference>
<evidence type="ECO:0000256" key="1">
    <source>
        <dbReference type="SAM" id="Phobius"/>
    </source>
</evidence>
<name>A0A4D6KQ52_VIGUN</name>
<accession>A0A4D6KQ52</accession>
<dbReference type="EMBL" id="CP039345">
    <property type="protein sequence ID" value="QCD78633.1"/>
    <property type="molecule type" value="Genomic_DNA"/>
</dbReference>
<keyword evidence="1" id="KW-1133">Transmembrane helix</keyword>
<evidence type="ECO:0000313" key="2">
    <source>
        <dbReference type="EMBL" id="QCD78633.1"/>
    </source>
</evidence>
<keyword evidence="3" id="KW-1185">Reference proteome</keyword>
<sequence length="321" mass="37136">MLLKLAIRAEQMSEDLSQLMKDKAMEATLEKLMKTIVEQRDEMIMLRSMNQRMEQLSTDVNEYNDTHINMSTDEHINFAKNVADEEIEDSHTYISTNGYVNDAQCEFKVLSIDDDMSIDDLFEEQSCEDNTMEERSAVEEPTIFIDEAEAFTTTTDLDNDEAADSTTSSAYFSSQDEITRTTDDLVNHLNAPNDAQIEMKPHTPHIKFVDMNDENRFLVVIFVDLVAEQEERLLQKEKSELSAARRRKPRHPVFWVDHELPSGEEHPPGDAFRFGSIFGFCMFWVALVRRKRHFNNMWTKRKGLLVKSHGSAKESNEIGYE</sequence>
<keyword evidence="1" id="KW-0472">Membrane</keyword>
<dbReference type="AlphaFoldDB" id="A0A4D6KQ52"/>